<accession>A0A419W9B9</accession>
<feature type="transmembrane region" description="Helical" evidence="9">
    <location>
        <begin position="181"/>
        <end position="200"/>
    </location>
</feature>
<keyword evidence="7 9" id="KW-0472">Membrane</keyword>
<dbReference type="OrthoDB" id="9814020at2"/>
<comment type="caution">
    <text evidence="10">The sequence shown here is derived from an EMBL/GenBank/DDBJ whole genome shotgun (WGS) entry which is preliminary data.</text>
</comment>
<gene>
    <name evidence="10" type="ORF">BC643_2438</name>
</gene>
<dbReference type="PANTHER" id="PTHR30574:SF1">
    <property type="entry name" value="SULPHUR TRANSPORT DOMAIN-CONTAINING PROTEIN"/>
    <property type="match status" value="1"/>
</dbReference>
<feature type="transmembrane region" description="Helical" evidence="9">
    <location>
        <begin position="70"/>
        <end position="92"/>
    </location>
</feature>
<dbReference type="RefSeq" id="WP_120273318.1">
    <property type="nucleotide sequence ID" value="NZ_RAPN01000001.1"/>
</dbReference>
<keyword evidence="6 9" id="KW-1133">Transmembrane helix</keyword>
<dbReference type="Pfam" id="PF04143">
    <property type="entry name" value="Sulf_transp"/>
    <property type="match status" value="1"/>
</dbReference>
<dbReference type="EMBL" id="RAPN01000001">
    <property type="protein sequence ID" value="RKD92068.1"/>
    <property type="molecule type" value="Genomic_DNA"/>
</dbReference>
<evidence type="ECO:0000256" key="9">
    <source>
        <dbReference type="SAM" id="Phobius"/>
    </source>
</evidence>
<dbReference type="InterPro" id="IPR007272">
    <property type="entry name" value="Sulf_transp_TsuA/YedE"/>
</dbReference>
<name>A0A419W9B9_9BACT</name>
<feature type="transmembrane region" description="Helical" evidence="9">
    <location>
        <begin position="104"/>
        <end position="128"/>
    </location>
</feature>
<feature type="transmembrane region" description="Helical" evidence="9">
    <location>
        <begin position="148"/>
        <end position="169"/>
    </location>
</feature>
<dbReference type="Proteomes" id="UP000283387">
    <property type="component" value="Unassembled WGS sequence"/>
</dbReference>
<evidence type="ECO:0000313" key="11">
    <source>
        <dbReference type="Proteomes" id="UP000283387"/>
    </source>
</evidence>
<feature type="transmembrane region" description="Helical" evidence="9">
    <location>
        <begin position="309"/>
        <end position="334"/>
    </location>
</feature>
<feature type="transmembrane region" description="Helical" evidence="9">
    <location>
        <begin position="279"/>
        <end position="297"/>
    </location>
</feature>
<evidence type="ECO:0000256" key="2">
    <source>
        <dbReference type="ARBA" id="ARBA00022448"/>
    </source>
</evidence>
<proteinExistence type="inferred from homology"/>
<evidence type="ECO:0000256" key="1">
    <source>
        <dbReference type="ARBA" id="ARBA00004429"/>
    </source>
</evidence>
<feature type="transmembrane region" description="Helical" evidence="9">
    <location>
        <begin position="43"/>
        <end position="64"/>
    </location>
</feature>
<comment type="subcellular location">
    <subcellularLocation>
        <location evidence="1">Cell inner membrane</location>
        <topology evidence="1">Multi-pass membrane protein</topology>
    </subcellularLocation>
</comment>
<keyword evidence="3" id="KW-1003">Cell membrane</keyword>
<feature type="transmembrane region" description="Helical" evidence="9">
    <location>
        <begin position="6"/>
        <end position="22"/>
    </location>
</feature>
<comment type="similarity">
    <text evidence="8">Belongs to the TsuA/YedE (TC 9.B.102) family.</text>
</comment>
<reference evidence="10 11" key="1">
    <citation type="submission" date="2018-09" db="EMBL/GenBank/DDBJ databases">
        <title>Genomic Encyclopedia of Archaeal and Bacterial Type Strains, Phase II (KMG-II): from individual species to whole genera.</title>
        <authorList>
            <person name="Goeker M."/>
        </authorList>
    </citation>
    <scope>NUCLEOTIDE SEQUENCE [LARGE SCALE GENOMIC DNA]</scope>
    <source>
        <strain evidence="10 11">DSM 27148</strain>
    </source>
</reference>
<evidence type="ECO:0000256" key="6">
    <source>
        <dbReference type="ARBA" id="ARBA00022989"/>
    </source>
</evidence>
<evidence type="ECO:0000256" key="8">
    <source>
        <dbReference type="ARBA" id="ARBA00035655"/>
    </source>
</evidence>
<keyword evidence="4" id="KW-0997">Cell inner membrane</keyword>
<keyword evidence="11" id="KW-1185">Reference proteome</keyword>
<dbReference type="PANTHER" id="PTHR30574">
    <property type="entry name" value="INNER MEMBRANE PROTEIN YEDE"/>
    <property type="match status" value="1"/>
</dbReference>
<organism evidence="10 11">
    <name type="scientific">Mangrovibacterium diazotrophicum</name>
    <dbReference type="NCBI Taxonomy" id="1261403"/>
    <lineage>
        <taxon>Bacteria</taxon>
        <taxon>Pseudomonadati</taxon>
        <taxon>Bacteroidota</taxon>
        <taxon>Bacteroidia</taxon>
        <taxon>Marinilabiliales</taxon>
        <taxon>Prolixibacteraceae</taxon>
        <taxon>Mangrovibacterium</taxon>
    </lineage>
</organism>
<evidence type="ECO:0000256" key="5">
    <source>
        <dbReference type="ARBA" id="ARBA00022692"/>
    </source>
</evidence>
<dbReference type="AlphaFoldDB" id="A0A419W9B9"/>
<dbReference type="GO" id="GO:0005886">
    <property type="term" value="C:plasma membrane"/>
    <property type="evidence" value="ECO:0007669"/>
    <property type="project" value="UniProtKB-SubCell"/>
</dbReference>
<keyword evidence="5 9" id="KW-0812">Transmembrane</keyword>
<sequence length="335" mass="35772">MTTFVILLLGFLFGAIIAYANLNKYNVISGMAMLRDFTVAKAILTAIGLGSVLLALEMHFGLTIYHIKPFIATGIMLGGFIFGVGMAILGYCPGTMVISLGQGSLDALAGLVGGLLGGWIFTQLYPSLQGVLGPNWGALSISGLIESPVLFTVVVILFAATLLFIAFKLNTKSENPKDKKWLYAGIALAVLNGIVFLKAGQNRPIGASTSFPYMADSLTCSTANEYFAKIKTPGNWEMIFLLGALLAGFVIAKLRGEFKFTVVHSNWQQYRSSSKASRTIWAFFAGLILIFGARMAGGCTSGHVISGGMQLAVSSLVFGAFVFAGLLLTGKYFYR</sequence>
<evidence type="ECO:0000256" key="3">
    <source>
        <dbReference type="ARBA" id="ARBA00022475"/>
    </source>
</evidence>
<evidence type="ECO:0000256" key="7">
    <source>
        <dbReference type="ARBA" id="ARBA00023136"/>
    </source>
</evidence>
<feature type="transmembrane region" description="Helical" evidence="9">
    <location>
        <begin position="238"/>
        <end position="258"/>
    </location>
</feature>
<keyword evidence="2" id="KW-0813">Transport</keyword>
<evidence type="ECO:0000313" key="10">
    <source>
        <dbReference type="EMBL" id="RKD92068.1"/>
    </source>
</evidence>
<evidence type="ECO:0000256" key="4">
    <source>
        <dbReference type="ARBA" id="ARBA00022519"/>
    </source>
</evidence>
<protein>
    <submittedName>
        <fullName evidence="10">Uncharacterized protein</fullName>
    </submittedName>
</protein>